<feature type="compositionally biased region" description="Basic and acidic residues" evidence="1">
    <location>
        <begin position="171"/>
        <end position="182"/>
    </location>
</feature>
<keyword evidence="2" id="KW-0812">Transmembrane</keyword>
<feature type="chain" id="PRO_5008058178" description="Mid2 domain-containing protein" evidence="3">
    <location>
        <begin position="17"/>
        <end position="196"/>
    </location>
</feature>
<dbReference type="Proteomes" id="UP000077069">
    <property type="component" value="Unassembled WGS sequence"/>
</dbReference>
<protein>
    <recommendedName>
        <fullName evidence="6">Mid2 domain-containing protein</fullName>
    </recommendedName>
</protein>
<dbReference type="RefSeq" id="XP_018036378.1">
    <property type="nucleotide sequence ID" value="XM_018180194.1"/>
</dbReference>
<keyword evidence="2" id="KW-1133">Transmembrane helix</keyword>
<keyword evidence="5" id="KW-1185">Reference proteome</keyword>
<keyword evidence="2" id="KW-0472">Membrane</keyword>
<evidence type="ECO:0000313" key="5">
    <source>
        <dbReference type="Proteomes" id="UP000077069"/>
    </source>
</evidence>
<feature type="signal peptide" evidence="3">
    <location>
        <begin position="1"/>
        <end position="16"/>
    </location>
</feature>
<evidence type="ECO:0000256" key="2">
    <source>
        <dbReference type="SAM" id="Phobius"/>
    </source>
</evidence>
<sequence>MMLLTFPFIFAAAGSCANLLSSHAATVTAADIHEPIAIDDNPESEPQHERFHAREIASMAYSPSDALLTRPNGDTTTSEMPSTSLITPGIPSATSAPFPDVPYDHHSDGSAITLAIIVSIIGGALLLTLAGWAWRKQKNKKSFGPDHHDAELAKHKIINASGAPGGASRHYSRDMREAEARPYQRSPTAQRYVIQH</sequence>
<evidence type="ECO:0000256" key="1">
    <source>
        <dbReference type="SAM" id="MobiDB-lite"/>
    </source>
</evidence>
<name>A0A177CEF1_9PLEO</name>
<evidence type="ECO:0008006" key="6">
    <source>
        <dbReference type="Google" id="ProtNLM"/>
    </source>
</evidence>
<organism evidence="4 5">
    <name type="scientific">Paraphaeosphaeria sporulosa</name>
    <dbReference type="NCBI Taxonomy" id="1460663"/>
    <lineage>
        <taxon>Eukaryota</taxon>
        <taxon>Fungi</taxon>
        <taxon>Dikarya</taxon>
        <taxon>Ascomycota</taxon>
        <taxon>Pezizomycotina</taxon>
        <taxon>Dothideomycetes</taxon>
        <taxon>Pleosporomycetidae</taxon>
        <taxon>Pleosporales</taxon>
        <taxon>Massarineae</taxon>
        <taxon>Didymosphaeriaceae</taxon>
        <taxon>Paraphaeosphaeria</taxon>
    </lineage>
</organism>
<feature type="region of interest" description="Disordered" evidence="1">
    <location>
        <begin position="160"/>
        <end position="196"/>
    </location>
</feature>
<proteinExistence type="predicted"/>
<dbReference type="InParanoid" id="A0A177CEF1"/>
<feature type="transmembrane region" description="Helical" evidence="2">
    <location>
        <begin position="111"/>
        <end position="134"/>
    </location>
</feature>
<evidence type="ECO:0000313" key="4">
    <source>
        <dbReference type="EMBL" id="OAG06013.1"/>
    </source>
</evidence>
<dbReference type="EMBL" id="KV441552">
    <property type="protein sequence ID" value="OAG06013.1"/>
    <property type="molecule type" value="Genomic_DNA"/>
</dbReference>
<evidence type="ECO:0000256" key="3">
    <source>
        <dbReference type="SAM" id="SignalP"/>
    </source>
</evidence>
<accession>A0A177CEF1</accession>
<gene>
    <name evidence="4" type="ORF">CC84DRAFT_1176092</name>
</gene>
<keyword evidence="3" id="KW-0732">Signal</keyword>
<dbReference type="AlphaFoldDB" id="A0A177CEF1"/>
<reference evidence="4 5" key="1">
    <citation type="submission" date="2016-05" db="EMBL/GenBank/DDBJ databases">
        <title>Comparative analysis of secretome profiles of manganese(II)-oxidizing ascomycete fungi.</title>
        <authorList>
            <consortium name="DOE Joint Genome Institute"/>
            <person name="Zeiner C.A."/>
            <person name="Purvine S.O."/>
            <person name="Zink E.M."/>
            <person name="Wu S."/>
            <person name="Pasa-Tolic L."/>
            <person name="Chaput D.L."/>
            <person name="Haridas S."/>
            <person name="Grigoriev I.V."/>
            <person name="Santelli C.M."/>
            <person name="Hansel C.M."/>
        </authorList>
    </citation>
    <scope>NUCLEOTIDE SEQUENCE [LARGE SCALE GENOMIC DNA]</scope>
    <source>
        <strain evidence="4 5">AP3s5-JAC2a</strain>
    </source>
</reference>
<dbReference type="OrthoDB" id="10488840at2759"/>
<dbReference type="GeneID" id="28763680"/>